<dbReference type="Proteomes" id="UP000001883">
    <property type="component" value="Chromosome"/>
</dbReference>
<reference evidence="4" key="1">
    <citation type="submission" date="2009-07" db="EMBL/GenBank/DDBJ databases">
        <title>Complete genome sequence of Rothia mucilaginosa DJ.</title>
        <authorList>
            <person name="Yamane K."/>
            <person name="Nambu T."/>
            <person name="Mashimo C."/>
            <person name="Sugimori C."/>
            <person name="Yamanaka T."/>
            <person name="Leung K."/>
            <person name="Fukushima H."/>
        </authorList>
    </citation>
    <scope>NUCLEOTIDE SEQUENCE [LARGE SCALE GENOMIC DNA]</scope>
    <source>
        <strain evidence="4">DY-18</strain>
    </source>
</reference>
<organism evidence="3 4">
    <name type="scientific">Rothia mucilaginosa (strain DY-18)</name>
    <name type="common">Stomatococcus mucilaginosus</name>
    <dbReference type="NCBI Taxonomy" id="680646"/>
    <lineage>
        <taxon>Bacteria</taxon>
        <taxon>Bacillati</taxon>
        <taxon>Actinomycetota</taxon>
        <taxon>Actinomycetes</taxon>
        <taxon>Micrococcales</taxon>
        <taxon>Micrococcaceae</taxon>
        <taxon>Rothia</taxon>
    </lineage>
</organism>
<dbReference type="Pfam" id="PF00211">
    <property type="entry name" value="Guanylate_cyc"/>
    <property type="match status" value="1"/>
</dbReference>
<dbReference type="KEGG" id="rmu:RMDY18_15310"/>
<dbReference type="AlphaFoldDB" id="D2NNZ5"/>
<dbReference type="HOGENOM" id="CLU_043761_1_0_11"/>
<gene>
    <name evidence="3" type="ordered locus">RMDY18_15310</name>
</gene>
<dbReference type="GO" id="GO:0035556">
    <property type="term" value="P:intracellular signal transduction"/>
    <property type="evidence" value="ECO:0007669"/>
    <property type="project" value="InterPro"/>
</dbReference>
<dbReference type="Gene3D" id="3.30.70.1230">
    <property type="entry name" value="Nucleotide cyclase"/>
    <property type="match status" value="1"/>
</dbReference>
<feature type="region of interest" description="Disordered" evidence="1">
    <location>
        <begin position="20"/>
        <end position="57"/>
    </location>
</feature>
<proteinExistence type="predicted"/>
<evidence type="ECO:0000259" key="2">
    <source>
        <dbReference type="PROSITE" id="PS50125"/>
    </source>
</evidence>
<evidence type="ECO:0000313" key="4">
    <source>
        <dbReference type="Proteomes" id="UP000001883"/>
    </source>
</evidence>
<dbReference type="InterPro" id="IPR001054">
    <property type="entry name" value="A/G_cyclase"/>
</dbReference>
<dbReference type="CDD" id="cd07302">
    <property type="entry name" value="CHD"/>
    <property type="match status" value="1"/>
</dbReference>
<feature type="domain" description="Guanylate cyclase" evidence="2">
    <location>
        <begin position="256"/>
        <end position="365"/>
    </location>
</feature>
<reference evidence="3 4" key="2">
    <citation type="journal article" date="2010" name="J Osaka Dent Univ">
        <title>Isolation and identification of Rothia mucilaginosa from persistent apical periodontitis lesions.</title>
        <authorList>
            <person name="Yamane K."/>
            <person name="Yoshida M."/>
            <person name="Fujihira T."/>
            <person name="Baba T."/>
            <person name="Tsuji N."/>
            <person name="Hayashi H."/>
            <person name="Sugimori C."/>
            <person name="Yamanaka T."/>
            <person name="Mashimo C."/>
            <person name="Nambu T."/>
            <person name="Kawai H."/>
            <person name="Fukushima H."/>
        </authorList>
    </citation>
    <scope>NUCLEOTIDE SEQUENCE [LARGE SCALE GENOMIC DNA]</scope>
    <source>
        <strain evidence="3 4">DY-18</strain>
    </source>
</reference>
<dbReference type="SUPFAM" id="SSF55073">
    <property type="entry name" value="Nucleotide cyclase"/>
    <property type="match status" value="1"/>
</dbReference>
<protein>
    <submittedName>
        <fullName evidence="3">Adenylate cyclase, family 3</fullName>
    </submittedName>
</protein>
<reference evidence="3 4" key="3">
    <citation type="journal article" date="2010" name="Sequencing">
        <title>Complete Genome Sequence of Rothia mucilaginosa DY-18: A Clinical Isolate with Dense Meshwork-Like Structures from a Persistent Apical Periodontitis Lesion.</title>
        <authorList>
            <person name="Yamane K."/>
            <person name="Nambu T."/>
            <person name="Yamanaka T."/>
            <person name="Mashimo C."/>
            <person name="Sugimori C."/>
            <person name="Leung K.-P."/>
            <person name="Fukushima H."/>
        </authorList>
    </citation>
    <scope>NUCLEOTIDE SEQUENCE [LARGE SCALE GENOMIC DNA]</scope>
    <source>
        <strain evidence="3 4">DY-18</strain>
    </source>
</reference>
<dbReference type="GO" id="GO:0004016">
    <property type="term" value="F:adenylate cyclase activity"/>
    <property type="evidence" value="ECO:0007669"/>
    <property type="project" value="UniProtKB-ARBA"/>
</dbReference>
<sequence length="424" mass="46864">MEGILTRRYTVKQCTVDARHTPVHPHGRTDDPADMKGAAAAMSTADHHEPAHSPQGTGATMGPETQMLNLKILQNLAQNNIYRDEESKAGIRALEKSLLGQGRRYTPVEAAECAGLPLETAQRIWHNVGFPTIPNHSPYFTETDVQMLADLQKLDADGDIRMEYVASLVRAEGQLTDRTVAWQIEALVHNIMVTENLSDNDARRKLLKDFPRYLEVLERLALYAYRRQMYAGILRLGLRENNVTTSGLSRLPLVRGVGFVDLVSYTSLVRNLDAAALSQLINHFEQSCLDVIAPLGGRIIKTLGDEVFFLTETPDTIAEISLQLSEKIGADPQLPEARVAFIWGEVLANRGDVYGSSVNLAARLVSLAEPGTVLTDNETANTLRQVGNRYTLTSQGTRNVRSFGNVDPVAVTRRANYTMEIDLS</sequence>
<keyword evidence="4" id="KW-1185">Reference proteome</keyword>
<evidence type="ECO:0000313" key="3">
    <source>
        <dbReference type="EMBL" id="BAI65363.1"/>
    </source>
</evidence>
<dbReference type="GO" id="GO:0009190">
    <property type="term" value="P:cyclic nucleotide biosynthetic process"/>
    <property type="evidence" value="ECO:0007669"/>
    <property type="project" value="InterPro"/>
</dbReference>
<dbReference type="STRING" id="680646.RMDY18_15310"/>
<dbReference type="eggNOG" id="COG2114">
    <property type="taxonomic scope" value="Bacteria"/>
</dbReference>
<evidence type="ECO:0000256" key="1">
    <source>
        <dbReference type="SAM" id="MobiDB-lite"/>
    </source>
</evidence>
<accession>D2NNZ5</accession>
<dbReference type="PROSITE" id="PS50125">
    <property type="entry name" value="GUANYLATE_CYCLASE_2"/>
    <property type="match status" value="1"/>
</dbReference>
<dbReference type="EMBL" id="AP011540">
    <property type="protein sequence ID" value="BAI65363.1"/>
    <property type="molecule type" value="Genomic_DNA"/>
</dbReference>
<name>D2NNZ5_ROTMD</name>
<dbReference type="InterPro" id="IPR029787">
    <property type="entry name" value="Nucleotide_cyclase"/>
</dbReference>